<dbReference type="SUPFAM" id="SSF54292">
    <property type="entry name" value="2Fe-2S ferredoxin-like"/>
    <property type="match status" value="1"/>
</dbReference>
<dbReference type="InterPro" id="IPR001041">
    <property type="entry name" value="2Fe-2S_ferredoxin-type"/>
</dbReference>
<dbReference type="Gene3D" id="3.10.20.30">
    <property type="match status" value="1"/>
</dbReference>
<dbReference type="PANTHER" id="PTHR47354">
    <property type="entry name" value="NADH OXIDOREDUCTASE HCR"/>
    <property type="match status" value="1"/>
</dbReference>
<evidence type="ECO:0000259" key="1">
    <source>
        <dbReference type="PROSITE" id="PS51085"/>
    </source>
</evidence>
<dbReference type="InterPro" id="IPR039261">
    <property type="entry name" value="FNR_nucleotide-bd"/>
</dbReference>
<dbReference type="InterPro" id="IPR012675">
    <property type="entry name" value="Beta-grasp_dom_sf"/>
</dbReference>
<dbReference type="Proteomes" id="UP000030428">
    <property type="component" value="Unassembled WGS sequence"/>
</dbReference>
<name>A0A0A6PB23_9GAMM</name>
<dbReference type="GO" id="GO:0016491">
    <property type="term" value="F:oxidoreductase activity"/>
    <property type="evidence" value="ECO:0007669"/>
    <property type="project" value="TreeGrafter"/>
</dbReference>
<dbReference type="SUPFAM" id="SSF52343">
    <property type="entry name" value="Ferredoxin reductase-like, C-terminal NADP-linked domain"/>
    <property type="match status" value="1"/>
</dbReference>
<dbReference type="PANTHER" id="PTHR47354:SF5">
    <property type="entry name" value="PROTEIN RFBI"/>
    <property type="match status" value="1"/>
</dbReference>
<dbReference type="Gene3D" id="2.40.30.10">
    <property type="entry name" value="Translation factors"/>
    <property type="match status" value="1"/>
</dbReference>
<dbReference type="SUPFAM" id="SSF63380">
    <property type="entry name" value="Riboflavin synthase domain-like"/>
    <property type="match status" value="1"/>
</dbReference>
<dbReference type="AlphaFoldDB" id="A0A0A6PB23"/>
<dbReference type="InterPro" id="IPR036010">
    <property type="entry name" value="2Fe-2S_ferredoxin-like_sf"/>
</dbReference>
<accession>A0A0A6PB23</accession>
<gene>
    <name evidence="2" type="ORF">PN36_14830</name>
</gene>
<dbReference type="GO" id="GO:0051537">
    <property type="term" value="F:2 iron, 2 sulfur cluster binding"/>
    <property type="evidence" value="ECO:0007669"/>
    <property type="project" value="InterPro"/>
</dbReference>
<dbReference type="EMBL" id="JSZA02000051">
    <property type="protein sequence ID" value="KHD07424.1"/>
    <property type="molecule type" value="Genomic_DNA"/>
</dbReference>
<dbReference type="PROSITE" id="PS51085">
    <property type="entry name" value="2FE2S_FER_2"/>
    <property type="match status" value="1"/>
</dbReference>
<feature type="domain" description="2Fe-2S ferredoxin-type" evidence="1">
    <location>
        <begin position="168"/>
        <end position="258"/>
    </location>
</feature>
<evidence type="ECO:0000313" key="3">
    <source>
        <dbReference type="Proteomes" id="UP000030428"/>
    </source>
</evidence>
<comment type="caution">
    <text evidence="2">The sequence shown here is derived from an EMBL/GenBank/DDBJ whole genome shotgun (WGS) entry which is preliminary data.</text>
</comment>
<sequence length="478" mass="53053">MPQLLTLSRAARLVGVTRGVLQKKIRNGELSTFEGEIAITDLLRAYPETQMNDTTMLERVARIKTAAKPSIVLEDRALPSPQVLIARLTTLSKEFIEIKSQLRRYLELIDTLTQKLSDAKKADESHLRSNLVALHNWLKTEIQSHSNKTTDKAGELLAKNTVLRIIAAHVKLIPSGHEFFVEGKDSIIEAALRSGLALNYGCNNGNCGLCKARILSGEVQKIRHHDYIISDMEKQMGYKLMCSHTALTDLVIEAAEAHSVADIPLQQIETKIKKLENMADNLLVLQVQTPPTQTLRFLAGQFATLTLTDGISADYFIASCPCDGRLLEFHLDKAFPTLKKGDTVNIEGPKGDFVLQEDSTRPALFIAQAHGFAPIKSLIEHAMALDTVASSHLYWITPNEGGHYQDNLCRAWADALDNFQYTALTGESGQSLKRVVEDYPDLNDVEVYLSGSKSFVAVAEAMLRQHRLPETQLHVGVY</sequence>
<reference evidence="2 3" key="1">
    <citation type="journal article" date="2016" name="Front. Microbiol.">
        <title>Single-Cell (Meta-)Genomics of a Dimorphic Candidatus Thiomargarita nelsonii Reveals Genomic Plasticity.</title>
        <authorList>
            <person name="Flood B.E."/>
            <person name="Fliss P."/>
            <person name="Jones D.S."/>
            <person name="Dick G.J."/>
            <person name="Jain S."/>
            <person name="Kaster A.K."/>
            <person name="Winkel M."/>
            <person name="Mussmann M."/>
            <person name="Bailey J."/>
        </authorList>
    </citation>
    <scope>NUCLEOTIDE SEQUENCE [LARGE SCALE GENOMIC DNA]</scope>
    <source>
        <strain evidence="2">Hydrate Ridge</strain>
    </source>
</reference>
<dbReference type="InterPro" id="IPR006058">
    <property type="entry name" value="2Fe2S_fd_BS"/>
</dbReference>
<dbReference type="Pfam" id="PF00111">
    <property type="entry name" value="Fer2"/>
    <property type="match status" value="1"/>
</dbReference>
<dbReference type="InterPro" id="IPR017938">
    <property type="entry name" value="Riboflavin_synthase-like_b-brl"/>
</dbReference>
<keyword evidence="3" id="KW-1185">Reference proteome</keyword>
<evidence type="ECO:0000313" key="2">
    <source>
        <dbReference type="EMBL" id="KHD07424.1"/>
    </source>
</evidence>
<organism evidence="2 3">
    <name type="scientific">Candidatus Thiomargarita nelsonii</name>
    <dbReference type="NCBI Taxonomy" id="1003181"/>
    <lineage>
        <taxon>Bacteria</taxon>
        <taxon>Pseudomonadati</taxon>
        <taxon>Pseudomonadota</taxon>
        <taxon>Gammaproteobacteria</taxon>
        <taxon>Thiotrichales</taxon>
        <taxon>Thiotrichaceae</taxon>
        <taxon>Thiomargarita</taxon>
    </lineage>
</organism>
<dbReference type="Gene3D" id="3.40.50.80">
    <property type="entry name" value="Nucleotide-binding domain of ferredoxin-NADP reductase (FNR) module"/>
    <property type="match status" value="1"/>
</dbReference>
<dbReference type="PROSITE" id="PS00197">
    <property type="entry name" value="2FE2S_FER_1"/>
    <property type="match status" value="1"/>
</dbReference>
<protein>
    <recommendedName>
        <fullName evidence="1">2Fe-2S ferredoxin-type domain-containing protein</fullName>
    </recommendedName>
</protein>
<proteinExistence type="predicted"/>
<dbReference type="CDD" id="cd00207">
    <property type="entry name" value="fer2"/>
    <property type="match status" value="1"/>
</dbReference>
<dbReference type="InterPro" id="IPR050415">
    <property type="entry name" value="MRET"/>
</dbReference>